<keyword evidence="4" id="KW-0833">Ubl conjugation pathway</keyword>
<evidence type="ECO:0000313" key="9">
    <source>
        <dbReference type="Proteomes" id="UP001172684"/>
    </source>
</evidence>
<keyword evidence="3" id="KW-0498">Mitosis</keyword>
<evidence type="ECO:0000256" key="6">
    <source>
        <dbReference type="SAM" id="MobiDB-lite"/>
    </source>
</evidence>
<evidence type="ECO:0000256" key="4">
    <source>
        <dbReference type="ARBA" id="ARBA00022786"/>
    </source>
</evidence>
<dbReference type="Gene3D" id="2.60.120.260">
    <property type="entry name" value="Galactose-binding domain-like"/>
    <property type="match status" value="1"/>
</dbReference>
<comment type="similarity">
    <text evidence="1">Belongs to the APC10 family.</text>
</comment>
<accession>A0ABQ9NXY1</accession>
<dbReference type="PANTHER" id="PTHR12936">
    <property type="entry name" value="ANAPHASE-PROMOTING COMPLEX 10"/>
    <property type="match status" value="1"/>
</dbReference>
<protein>
    <recommendedName>
        <fullName evidence="7">DOC domain-containing protein</fullName>
    </recommendedName>
</protein>
<proteinExistence type="inferred from homology"/>
<evidence type="ECO:0000259" key="7">
    <source>
        <dbReference type="PROSITE" id="PS51284"/>
    </source>
</evidence>
<evidence type="ECO:0000256" key="3">
    <source>
        <dbReference type="ARBA" id="ARBA00022776"/>
    </source>
</evidence>
<dbReference type="PROSITE" id="PS51284">
    <property type="entry name" value="DOC"/>
    <property type="match status" value="1"/>
</dbReference>
<sequence length="288" mass="32473">MPRAARRRAQPPAQHFVEPQSDTEEVSNDEVTDGHLMENVEIGEEERLPSVEPEIDGIHDLSVPPPPPPYTREISSLASWTVSSSKPGCGVASLRSPSTALFWQSDGPQPHYLNIHFFKLVEIVGLRLFLDFEQDESYTPTRIAFLAGSGGNDLVQWAEMRFEEPRGWIDVDFEGVGAAIDISDSDNEDADDIMVDEEERQQRREGRRMPVLRAFLLQVKIMENHQNGKDTHLRALQIYARDKSMMEGKNTIKKATNGISKMQIDEVKTGGKKKRVVLPDWGAVPELR</sequence>
<feature type="domain" description="DOC" evidence="7">
    <location>
        <begin position="50"/>
        <end position="265"/>
    </location>
</feature>
<dbReference type="CDD" id="cd08366">
    <property type="entry name" value="APC10"/>
    <property type="match status" value="1"/>
</dbReference>
<dbReference type="PANTHER" id="PTHR12936:SF0">
    <property type="entry name" value="ANAPHASE-PROMOTING COMPLEX SUBUNIT 10"/>
    <property type="match status" value="1"/>
</dbReference>
<feature type="compositionally biased region" description="Acidic residues" evidence="6">
    <location>
        <begin position="21"/>
        <end position="31"/>
    </location>
</feature>
<keyword evidence="5" id="KW-0131">Cell cycle</keyword>
<dbReference type="SMART" id="SM01337">
    <property type="entry name" value="APC10"/>
    <property type="match status" value="1"/>
</dbReference>
<feature type="region of interest" description="Disordered" evidence="6">
    <location>
        <begin position="1"/>
        <end position="38"/>
    </location>
</feature>
<evidence type="ECO:0000256" key="5">
    <source>
        <dbReference type="ARBA" id="ARBA00023306"/>
    </source>
</evidence>
<dbReference type="Pfam" id="PF03256">
    <property type="entry name" value="ANAPC10"/>
    <property type="match status" value="1"/>
</dbReference>
<dbReference type="EMBL" id="JAPDRL010000014">
    <property type="protein sequence ID" value="KAJ9667239.1"/>
    <property type="molecule type" value="Genomic_DNA"/>
</dbReference>
<evidence type="ECO:0000256" key="2">
    <source>
        <dbReference type="ARBA" id="ARBA00022618"/>
    </source>
</evidence>
<name>A0ABQ9NXY1_9PEZI</name>
<dbReference type="InterPro" id="IPR008979">
    <property type="entry name" value="Galactose-bd-like_sf"/>
</dbReference>
<evidence type="ECO:0000313" key="8">
    <source>
        <dbReference type="EMBL" id="KAJ9667239.1"/>
    </source>
</evidence>
<dbReference type="InterPro" id="IPR004939">
    <property type="entry name" value="APC_su10/DOC_dom"/>
</dbReference>
<dbReference type="SUPFAM" id="SSF49785">
    <property type="entry name" value="Galactose-binding domain-like"/>
    <property type="match status" value="1"/>
</dbReference>
<dbReference type="Proteomes" id="UP001172684">
    <property type="component" value="Unassembled WGS sequence"/>
</dbReference>
<gene>
    <name evidence="8" type="ORF">H2201_002760</name>
</gene>
<organism evidence="8 9">
    <name type="scientific">Coniosporium apollinis</name>
    <dbReference type="NCBI Taxonomy" id="61459"/>
    <lineage>
        <taxon>Eukaryota</taxon>
        <taxon>Fungi</taxon>
        <taxon>Dikarya</taxon>
        <taxon>Ascomycota</taxon>
        <taxon>Pezizomycotina</taxon>
        <taxon>Dothideomycetes</taxon>
        <taxon>Dothideomycetes incertae sedis</taxon>
        <taxon>Coniosporium</taxon>
    </lineage>
</organism>
<reference evidence="8" key="1">
    <citation type="submission" date="2022-10" db="EMBL/GenBank/DDBJ databases">
        <title>Culturing micro-colonial fungi from biological soil crusts in the Mojave desert and describing Neophaeococcomyces mojavensis, and introducing the new genera and species Taxawa tesnikishii.</title>
        <authorList>
            <person name="Kurbessoian T."/>
            <person name="Stajich J.E."/>
        </authorList>
    </citation>
    <scope>NUCLEOTIDE SEQUENCE</scope>
    <source>
        <strain evidence="8">TK_1</strain>
    </source>
</reference>
<comment type="caution">
    <text evidence="8">The sequence shown here is derived from an EMBL/GenBank/DDBJ whole genome shotgun (WGS) entry which is preliminary data.</text>
</comment>
<evidence type="ECO:0000256" key="1">
    <source>
        <dbReference type="ARBA" id="ARBA00006762"/>
    </source>
</evidence>
<dbReference type="InterPro" id="IPR016901">
    <property type="entry name" value="APC10/Doc1"/>
</dbReference>
<keyword evidence="2" id="KW-0132">Cell division</keyword>
<keyword evidence="9" id="KW-1185">Reference proteome</keyword>